<name>A0AAX6FCU1_IRIPA</name>
<organism evidence="2 3">
    <name type="scientific">Iris pallida</name>
    <name type="common">Sweet iris</name>
    <dbReference type="NCBI Taxonomy" id="29817"/>
    <lineage>
        <taxon>Eukaryota</taxon>
        <taxon>Viridiplantae</taxon>
        <taxon>Streptophyta</taxon>
        <taxon>Embryophyta</taxon>
        <taxon>Tracheophyta</taxon>
        <taxon>Spermatophyta</taxon>
        <taxon>Magnoliopsida</taxon>
        <taxon>Liliopsida</taxon>
        <taxon>Asparagales</taxon>
        <taxon>Iridaceae</taxon>
        <taxon>Iridoideae</taxon>
        <taxon>Irideae</taxon>
        <taxon>Iris</taxon>
    </lineage>
</organism>
<accession>A0AAX6FCU1</accession>
<evidence type="ECO:0000313" key="2">
    <source>
        <dbReference type="EMBL" id="KAJ6814126.1"/>
    </source>
</evidence>
<sequence>MATRYRNPVYRKYRDALCSVRVPSAPSPPSHSGPSTSSSIEMSGTTSTSLLRPNRSYAPLSTEDPGSSSRSDS</sequence>
<comment type="caution">
    <text evidence="2">The sequence shown here is derived from an EMBL/GenBank/DDBJ whole genome shotgun (WGS) entry which is preliminary data.</text>
</comment>
<reference evidence="2" key="2">
    <citation type="submission" date="2023-04" db="EMBL/GenBank/DDBJ databases">
        <authorList>
            <person name="Bruccoleri R.E."/>
            <person name="Oakeley E.J."/>
            <person name="Faust A.-M."/>
            <person name="Dessus-Babus S."/>
            <person name="Altorfer M."/>
            <person name="Burckhardt D."/>
            <person name="Oertli M."/>
            <person name="Naumann U."/>
            <person name="Petersen F."/>
            <person name="Wong J."/>
        </authorList>
    </citation>
    <scope>NUCLEOTIDE SEQUENCE</scope>
    <source>
        <strain evidence="2">GSM-AAB239-AS_SAM_17_03QT</strain>
        <tissue evidence="2">Leaf</tissue>
    </source>
</reference>
<keyword evidence="3" id="KW-1185">Reference proteome</keyword>
<feature type="compositionally biased region" description="Polar residues" evidence="1">
    <location>
        <begin position="64"/>
        <end position="73"/>
    </location>
</feature>
<dbReference type="Proteomes" id="UP001140949">
    <property type="component" value="Unassembled WGS sequence"/>
</dbReference>
<evidence type="ECO:0000256" key="1">
    <source>
        <dbReference type="SAM" id="MobiDB-lite"/>
    </source>
</evidence>
<dbReference type="EMBL" id="JANAVB010029819">
    <property type="protein sequence ID" value="KAJ6814126.1"/>
    <property type="molecule type" value="Genomic_DNA"/>
</dbReference>
<evidence type="ECO:0000313" key="3">
    <source>
        <dbReference type="Proteomes" id="UP001140949"/>
    </source>
</evidence>
<dbReference type="AlphaFoldDB" id="A0AAX6FCU1"/>
<reference evidence="2" key="1">
    <citation type="journal article" date="2023" name="GigaByte">
        <title>Genome assembly of the bearded iris, Iris pallida Lam.</title>
        <authorList>
            <person name="Bruccoleri R.E."/>
            <person name="Oakeley E.J."/>
            <person name="Faust A.M.E."/>
            <person name="Altorfer M."/>
            <person name="Dessus-Babus S."/>
            <person name="Burckhardt D."/>
            <person name="Oertli M."/>
            <person name="Naumann U."/>
            <person name="Petersen F."/>
            <person name="Wong J."/>
        </authorList>
    </citation>
    <scope>NUCLEOTIDE SEQUENCE</scope>
    <source>
        <strain evidence="2">GSM-AAB239-AS_SAM_17_03QT</strain>
    </source>
</reference>
<feature type="compositionally biased region" description="Polar residues" evidence="1">
    <location>
        <begin position="40"/>
        <end position="51"/>
    </location>
</feature>
<feature type="region of interest" description="Disordered" evidence="1">
    <location>
        <begin position="21"/>
        <end position="73"/>
    </location>
</feature>
<proteinExistence type="predicted"/>
<gene>
    <name evidence="2" type="ORF">M6B38_139535</name>
</gene>
<protein>
    <submittedName>
        <fullName evidence="2">Syntaxin-41-like</fullName>
    </submittedName>
</protein>